<dbReference type="InterPro" id="IPR001251">
    <property type="entry name" value="CRAL-TRIO_dom"/>
</dbReference>
<dbReference type="AlphaFoldDB" id="A0AAV4TN27"/>
<organism evidence="4 5">
    <name type="scientific">Caerostris extrusa</name>
    <name type="common">Bark spider</name>
    <name type="synonym">Caerostris bankana</name>
    <dbReference type="NCBI Taxonomy" id="172846"/>
    <lineage>
        <taxon>Eukaryota</taxon>
        <taxon>Metazoa</taxon>
        <taxon>Ecdysozoa</taxon>
        <taxon>Arthropoda</taxon>
        <taxon>Chelicerata</taxon>
        <taxon>Arachnida</taxon>
        <taxon>Araneae</taxon>
        <taxon>Araneomorphae</taxon>
        <taxon>Entelegynae</taxon>
        <taxon>Araneoidea</taxon>
        <taxon>Araneidae</taxon>
        <taxon>Caerostris</taxon>
    </lineage>
</organism>
<keyword evidence="1" id="KW-1133">Transmembrane helix</keyword>
<dbReference type="Pfam" id="PF25883">
    <property type="entry name" value="F28H7_8_C"/>
    <property type="match status" value="1"/>
</dbReference>
<dbReference type="PANTHER" id="PTHR23324">
    <property type="entry name" value="SEC14 RELATED PROTEIN"/>
    <property type="match status" value="1"/>
</dbReference>
<dbReference type="SUPFAM" id="SSF52087">
    <property type="entry name" value="CRAL/TRIO domain"/>
    <property type="match status" value="2"/>
</dbReference>
<dbReference type="InterPro" id="IPR009038">
    <property type="entry name" value="GOLD_dom"/>
</dbReference>
<dbReference type="CDD" id="cd00170">
    <property type="entry name" value="SEC14"/>
    <property type="match status" value="1"/>
</dbReference>
<keyword evidence="5" id="KW-1185">Reference proteome</keyword>
<dbReference type="PROSITE" id="PS50191">
    <property type="entry name" value="CRAL_TRIO"/>
    <property type="match status" value="1"/>
</dbReference>
<comment type="caution">
    <text evidence="4">The sequence shown here is derived from an EMBL/GenBank/DDBJ whole genome shotgun (WGS) entry which is preliminary data.</text>
</comment>
<gene>
    <name evidence="4" type="ORF">CEXT_650761</name>
</gene>
<dbReference type="InterPro" id="IPR058960">
    <property type="entry name" value="Ctg-1-like_C"/>
</dbReference>
<feature type="domain" description="GOLD" evidence="3">
    <location>
        <begin position="218"/>
        <end position="337"/>
    </location>
</feature>
<keyword evidence="1" id="KW-0812">Transmembrane</keyword>
<evidence type="ECO:0000313" key="5">
    <source>
        <dbReference type="Proteomes" id="UP001054945"/>
    </source>
</evidence>
<evidence type="ECO:0000313" key="4">
    <source>
        <dbReference type="EMBL" id="GIY47530.1"/>
    </source>
</evidence>
<dbReference type="Proteomes" id="UP001054945">
    <property type="component" value="Unassembled WGS sequence"/>
</dbReference>
<dbReference type="Gene3D" id="2.60.120.680">
    <property type="entry name" value="GOLD domain"/>
    <property type="match status" value="1"/>
</dbReference>
<evidence type="ECO:0000259" key="3">
    <source>
        <dbReference type="PROSITE" id="PS50866"/>
    </source>
</evidence>
<dbReference type="Pfam" id="PF00650">
    <property type="entry name" value="CRAL_TRIO"/>
    <property type="match status" value="1"/>
</dbReference>
<dbReference type="PROSITE" id="PS50866">
    <property type="entry name" value="GOLD"/>
    <property type="match status" value="1"/>
</dbReference>
<evidence type="ECO:0000256" key="1">
    <source>
        <dbReference type="SAM" id="Phobius"/>
    </source>
</evidence>
<feature type="transmembrane region" description="Helical" evidence="1">
    <location>
        <begin position="46"/>
        <end position="66"/>
    </location>
</feature>
<dbReference type="GO" id="GO:0005737">
    <property type="term" value="C:cytoplasm"/>
    <property type="evidence" value="ECO:0007669"/>
    <property type="project" value="TreeGrafter"/>
</dbReference>
<keyword evidence="1" id="KW-0472">Membrane</keyword>
<dbReference type="InterPro" id="IPR036598">
    <property type="entry name" value="GOLD_dom_sf"/>
</dbReference>
<proteinExistence type="predicted"/>
<sequence length="347" mass="40112">MYIHNYEKITLGLATNKAALELFLIAVKMYQDNYPERIKSIHIINASIYFSMIFTFVKSFVAPAVLAKLHIFWPSRHRAITATSKINSKDRHHLNLLNWNPVILFSECPSSKSEVFSIVTISSLILKLRKRFEHSNKTIVAIKQLALLLSSLNVLSQIRLLLLLAGHFLGLLFLDKWRDAFLQLIDANDLPAFLGGNRTDPDGNPLCLSFVIHPKIIPESYYLQKSEKKLSLCPGVKKVIVTRHSKEIISFDVQKENSLLEWEFETKNRDIAFGVYFKEDLHENSKPIEVIPKQRLDSYYDTETGTYKCEKTGTYFAMFDNSYSWFFPKEIYYRMRVVSPHDTASTD</sequence>
<dbReference type="InterPro" id="IPR051064">
    <property type="entry name" value="SEC14/CRAL-TRIO_domain"/>
</dbReference>
<dbReference type="PANTHER" id="PTHR23324:SF83">
    <property type="entry name" value="SEC14-LIKE PROTEIN 2"/>
    <property type="match status" value="1"/>
</dbReference>
<reference evidence="4 5" key="1">
    <citation type="submission" date="2021-06" db="EMBL/GenBank/DDBJ databases">
        <title>Caerostris extrusa draft genome.</title>
        <authorList>
            <person name="Kono N."/>
            <person name="Arakawa K."/>
        </authorList>
    </citation>
    <scope>NUCLEOTIDE SEQUENCE [LARGE SCALE GENOMIC DNA]</scope>
</reference>
<dbReference type="Gene3D" id="3.40.525.10">
    <property type="entry name" value="CRAL-TRIO lipid binding domain"/>
    <property type="match status" value="2"/>
</dbReference>
<name>A0AAV4TN27_CAEEX</name>
<dbReference type="SUPFAM" id="SSF101576">
    <property type="entry name" value="Supernatant protein factor (SPF), C-terminal domain"/>
    <property type="match status" value="1"/>
</dbReference>
<protein>
    <submittedName>
        <fullName evidence="4">Retinal-binding protein</fullName>
    </submittedName>
</protein>
<dbReference type="EMBL" id="BPLR01011588">
    <property type="protein sequence ID" value="GIY47530.1"/>
    <property type="molecule type" value="Genomic_DNA"/>
</dbReference>
<dbReference type="InterPro" id="IPR036865">
    <property type="entry name" value="CRAL-TRIO_dom_sf"/>
</dbReference>
<feature type="domain" description="CRAL-TRIO" evidence="2">
    <location>
        <begin position="1"/>
        <end position="112"/>
    </location>
</feature>
<accession>A0AAV4TN27</accession>
<evidence type="ECO:0000259" key="2">
    <source>
        <dbReference type="PROSITE" id="PS50191"/>
    </source>
</evidence>